<protein>
    <submittedName>
        <fullName evidence="2">Uncharacterized protein</fullName>
    </submittedName>
</protein>
<evidence type="ECO:0000313" key="1">
    <source>
        <dbReference type="EMBL" id="MBB5253208.1"/>
    </source>
</evidence>
<dbReference type="GeneID" id="42799733"/>
<reference evidence="2 3" key="1">
    <citation type="submission" date="2019-10" db="EMBL/GenBank/DDBJ databases">
        <title>Genome Sequences from Six Type Strain Members of the Archaeal Family Sulfolobaceae: Acidianus ambivalens, Acidianus infernus, Metallosphaera prunae, Stygiolobus azoricus, Sulfolobus metallicus, and Sulfurisphaera ohwakuensis.</title>
        <authorList>
            <person name="Counts J.A."/>
            <person name="Kelly R.M."/>
        </authorList>
    </citation>
    <scope>NUCLEOTIDE SEQUENCE [LARGE SCALE GENOMIC DNA]</scope>
    <source>
        <strain evidence="2 3">TA-1</strain>
    </source>
</reference>
<dbReference type="Proteomes" id="UP000427373">
    <property type="component" value="Chromosome"/>
</dbReference>
<name>A0A650CDL2_SULOH</name>
<keyword evidence="3" id="KW-1185">Reference proteome</keyword>
<accession>A0A650CDL2</accession>
<dbReference type="EMBL" id="CP045484">
    <property type="protein sequence ID" value="QGR15882.1"/>
    <property type="molecule type" value="Genomic_DNA"/>
</dbReference>
<dbReference type="Proteomes" id="UP000582213">
    <property type="component" value="Unassembled WGS sequence"/>
</dbReference>
<dbReference type="KEGG" id="soh:D1869_00755"/>
<reference evidence="1 4" key="2">
    <citation type="submission" date="2020-08" db="EMBL/GenBank/DDBJ databases">
        <title>Genomic Encyclopedia of Type Strains, Phase IV (KMG-IV): sequencing the most valuable type-strain genomes for metagenomic binning, comparative biology and taxonomic classification.</title>
        <authorList>
            <person name="Goeker M."/>
        </authorList>
    </citation>
    <scope>NUCLEOTIDE SEQUENCE [LARGE SCALE GENOMIC DNA]</scope>
    <source>
        <strain evidence="1 4">DSM 12421</strain>
    </source>
</reference>
<gene>
    <name evidence="2" type="ORF">D1869_00755</name>
    <name evidence="1" type="ORF">HNQ62_000950</name>
</gene>
<evidence type="ECO:0000313" key="4">
    <source>
        <dbReference type="Proteomes" id="UP000582213"/>
    </source>
</evidence>
<organism evidence="2 3">
    <name type="scientific">Sulfurisphaera ohwakuensis</name>
    <dbReference type="NCBI Taxonomy" id="69656"/>
    <lineage>
        <taxon>Archaea</taxon>
        <taxon>Thermoproteota</taxon>
        <taxon>Thermoprotei</taxon>
        <taxon>Sulfolobales</taxon>
        <taxon>Sulfolobaceae</taxon>
        <taxon>Sulfurisphaera</taxon>
    </lineage>
</organism>
<dbReference type="EMBL" id="JACHFY010000003">
    <property type="protein sequence ID" value="MBB5253208.1"/>
    <property type="molecule type" value="Genomic_DNA"/>
</dbReference>
<sequence>MYGRVVYVTYYYNVSYWMLGTQQGIEAYAQINGLPVNQLGGHPFVSLVTSTQSDIAIPSYGFEYVL</sequence>
<evidence type="ECO:0000313" key="3">
    <source>
        <dbReference type="Proteomes" id="UP000427373"/>
    </source>
</evidence>
<dbReference type="OrthoDB" id="44999at2157"/>
<evidence type="ECO:0000313" key="2">
    <source>
        <dbReference type="EMBL" id="QGR15882.1"/>
    </source>
</evidence>
<dbReference type="AlphaFoldDB" id="A0A650CDL2"/>
<dbReference type="RefSeq" id="WP_156013519.1">
    <property type="nucleotide sequence ID" value="NZ_CP045484.1"/>
</dbReference>
<proteinExistence type="predicted"/>